<proteinExistence type="predicted"/>
<dbReference type="PANTHER" id="PTHR30411">
    <property type="entry name" value="CYTOPLASMIC PROTEIN"/>
    <property type="match status" value="1"/>
</dbReference>
<dbReference type="Gene3D" id="3.90.960.10">
    <property type="entry name" value="YbaK/aminoacyl-tRNA synthetase-associated domain"/>
    <property type="match status" value="1"/>
</dbReference>
<dbReference type="EMBL" id="JAECZO010000003">
    <property type="protein sequence ID" value="KAK7200099.1"/>
    <property type="molecule type" value="Genomic_DNA"/>
</dbReference>
<dbReference type="PANTHER" id="PTHR30411:SF4">
    <property type="entry name" value="YBAK_AMINOACYL-TRNA SYNTHETASE-ASSOCIATED DOMAIN-CONTAINING PROTEIN"/>
    <property type="match status" value="1"/>
</dbReference>
<dbReference type="CDD" id="cd04332">
    <property type="entry name" value="YbaK_like"/>
    <property type="match status" value="1"/>
</dbReference>
<dbReference type="Proteomes" id="UP001430356">
    <property type="component" value="Unassembled WGS sequence"/>
</dbReference>
<protein>
    <submittedName>
        <fullName evidence="2">Aminoacyl-tRNA editing domain containing protein</fullName>
    </submittedName>
</protein>
<evidence type="ECO:0000313" key="2">
    <source>
        <dbReference type="EMBL" id="KAK7200099.1"/>
    </source>
</evidence>
<reference evidence="2 3" key="1">
    <citation type="journal article" date="2021" name="MBio">
        <title>A New Model Trypanosomatid, Novymonas esmeraldas: Genomic Perception of Its 'Candidatus Pandoraea novymonadis' Endosymbiont.</title>
        <authorList>
            <person name="Zakharova A."/>
            <person name="Saura A."/>
            <person name="Butenko A."/>
            <person name="Podesvova L."/>
            <person name="Warmusova S."/>
            <person name="Kostygov A.Y."/>
            <person name="Nenarokova A."/>
            <person name="Lukes J."/>
            <person name="Opperdoes F.R."/>
            <person name="Yurchenko V."/>
        </authorList>
    </citation>
    <scope>NUCLEOTIDE SEQUENCE [LARGE SCALE GENOMIC DNA]</scope>
    <source>
        <strain evidence="2 3">E262AT.01</strain>
    </source>
</reference>
<dbReference type="AlphaFoldDB" id="A0AAW0F4F7"/>
<comment type="caution">
    <text evidence="2">The sequence shown here is derived from an EMBL/GenBank/DDBJ whole genome shotgun (WGS) entry which is preliminary data.</text>
</comment>
<name>A0AAW0F4F7_9TRYP</name>
<evidence type="ECO:0000259" key="1">
    <source>
        <dbReference type="Pfam" id="PF04073"/>
    </source>
</evidence>
<accession>A0AAW0F4F7</accession>
<evidence type="ECO:0000313" key="3">
    <source>
        <dbReference type="Proteomes" id="UP001430356"/>
    </source>
</evidence>
<dbReference type="SUPFAM" id="SSF55826">
    <property type="entry name" value="YbaK/ProRS associated domain"/>
    <property type="match status" value="1"/>
</dbReference>
<dbReference type="InterPro" id="IPR036754">
    <property type="entry name" value="YbaK/aa-tRNA-synt-asso_dom_sf"/>
</dbReference>
<feature type="domain" description="YbaK/aminoacyl-tRNA synthetase-associated" evidence="1">
    <location>
        <begin position="129"/>
        <end position="254"/>
    </location>
</feature>
<dbReference type="Pfam" id="PF04073">
    <property type="entry name" value="tRNA_edit"/>
    <property type="match status" value="1"/>
</dbReference>
<gene>
    <name evidence="2" type="ORF">NESM_000059800</name>
</gene>
<dbReference type="GO" id="GO:0002161">
    <property type="term" value="F:aminoacyl-tRNA deacylase activity"/>
    <property type="evidence" value="ECO:0007669"/>
    <property type="project" value="InterPro"/>
</dbReference>
<keyword evidence="3" id="KW-1185">Reference proteome</keyword>
<dbReference type="InterPro" id="IPR007214">
    <property type="entry name" value="YbaK/aa-tRNA-synth-assoc-dom"/>
</dbReference>
<sequence length="277" mass="30004">MSSTAARAASTASLEQRLMQLATRWDAIEAGLRHVRRQLQPVAATAARTATTAPSTAALDGAGTCAAVTTSCTDVAAVQPDPREPAEVLQLRRHCSDSGLRSAEFIWVASNYYAESLQWRRDALLAPSIRHLCKTIVMENTHCTNSDCSDPRNSRFYLVVYQYVDRFNSDMVARAIHALNPGRGKKKFNFRFADPAEALRLTGVGSGAVAPFGTHVPVPVILSAGVTQLAPPVFYVGGGHLHCKCRLDTEEFIRVSGALVAPVTVPLTEEELQQITD</sequence>
<organism evidence="2 3">
    <name type="scientific">Novymonas esmeraldas</name>
    <dbReference type="NCBI Taxonomy" id="1808958"/>
    <lineage>
        <taxon>Eukaryota</taxon>
        <taxon>Discoba</taxon>
        <taxon>Euglenozoa</taxon>
        <taxon>Kinetoplastea</taxon>
        <taxon>Metakinetoplastina</taxon>
        <taxon>Trypanosomatida</taxon>
        <taxon>Trypanosomatidae</taxon>
        <taxon>Novymonas</taxon>
    </lineage>
</organism>
<dbReference type="FunFam" id="3.90.960.10:FF:000013">
    <property type="entry name" value="Aminoacyl-tRNA editing domain containing protein, putative"/>
    <property type="match status" value="1"/>
</dbReference>